<evidence type="ECO:0000256" key="4">
    <source>
        <dbReference type="ARBA" id="ARBA00012869"/>
    </source>
</evidence>
<dbReference type="GO" id="GO:0004109">
    <property type="term" value="F:coproporphyrinogen oxidase activity"/>
    <property type="evidence" value="ECO:0007669"/>
    <property type="project" value="UniProtKB-EC"/>
</dbReference>
<dbReference type="NCBIfam" id="NF003727">
    <property type="entry name" value="PRK05330.1"/>
    <property type="match status" value="1"/>
</dbReference>
<dbReference type="PANTHER" id="PTHR10755">
    <property type="entry name" value="COPROPORPHYRINOGEN III OXIDASE, MITOCHONDRIAL"/>
    <property type="match status" value="1"/>
</dbReference>
<dbReference type="GO" id="GO:0005737">
    <property type="term" value="C:cytoplasm"/>
    <property type="evidence" value="ECO:0007669"/>
    <property type="project" value="TreeGrafter"/>
</dbReference>
<dbReference type="PANTHER" id="PTHR10755:SF0">
    <property type="entry name" value="OXYGEN-DEPENDENT COPROPORPHYRINOGEN-III OXIDASE, MITOCHONDRIAL"/>
    <property type="match status" value="1"/>
</dbReference>
<feature type="region of interest" description="Disordered" evidence="7">
    <location>
        <begin position="208"/>
        <end position="228"/>
    </location>
</feature>
<dbReference type="InterPro" id="IPR018375">
    <property type="entry name" value="Coprogen_oxidase_CS"/>
</dbReference>
<gene>
    <name evidence="8" type="primary">HEM13</name>
    <name evidence="8" type="ORF">MNAN1_000061</name>
</gene>
<comment type="pathway">
    <text evidence="1">Porphyrin-containing compound metabolism; protoporphyrin-IX biosynthesis; protoporphyrinogen-IX from coproporphyrinogen-III (O2 route): step 1/1.</text>
</comment>
<sequence>MDPAKVSEKLDERLPDVPMYLQEEMMPESWQCAGAWLPDTVDRAQPLVLSWLDIAHAMAAELMISIRKHVYEQLGYTTCGTDLDQTANGFFIYYEVWTIMKLEEERLEYPLLVPRSLVLRYLLADAKNMKSHQTPFGFVQNDLLLEEIQKRAYRLWNESVGKVMEKVPQGQVQVVVLSLSFANMDHGSKDQLLLHGFFTSVPCKRASVEEQPRPSKQKKRSHYRIAQDPDSQTDTVVWSCTRCDQVMQVPMFQDAMDTSEDEPEYIQILERMRKEHEHWHMALDWAAADARPEEPGLSGKAVAAASVVAVTSLTLALSDYRRDMPIECDSSTKNSMTKVSNKPDISKLDPSILDDASIPIRKRMETYVKLLQRRLMDDVEAEENSINTSDVPKQFIVESWTRKEGGEGTSCVLQDGKVFEKGGINVSVVYGNLPPRAIHQMSADHDGLLERVGYKTEGPDAEVDGLPFFATGISVVIHPKNPKSPTSHFNYRYFELMHPKTLKDGSPNPRYNENEPVAWWFGGGADLTPMYLYPEDAKHFHTVLKEAADSQDVAFYPAWKKWCDKYFMITHRGESRGIGGVFFDDLSLPSWSSSKPTFIPLVDGSSHSQSQLVSTKQHDKESLFRAVRAMGDAFIPAYLPLVNKHKYDSFNDLNVEWQQLRRGRYAEFNLVYDRGTKFGLMTPGARVESILMSLPMYARWEYMDGTTGTGRELSAAAQMIDAEKKKVNPASEMKAREQMQRVLENPIDWV</sequence>
<evidence type="ECO:0000256" key="7">
    <source>
        <dbReference type="SAM" id="MobiDB-lite"/>
    </source>
</evidence>
<reference evidence="8" key="1">
    <citation type="submission" date="2023-03" db="EMBL/GenBank/DDBJ databases">
        <title>Mating type loci evolution in Malassezia.</title>
        <authorList>
            <person name="Coelho M.A."/>
        </authorList>
    </citation>
    <scope>NUCLEOTIDE SEQUENCE</scope>
    <source>
        <strain evidence="8">CBS 9557</strain>
    </source>
</reference>
<dbReference type="Gene3D" id="3.40.1500.10">
    <property type="entry name" value="Coproporphyrinogen III oxidase, aerobic"/>
    <property type="match status" value="1"/>
</dbReference>
<dbReference type="InterPro" id="IPR001260">
    <property type="entry name" value="Coprogen_oxidase_aer"/>
</dbReference>
<dbReference type="AlphaFoldDB" id="A0AAF0EIT3"/>
<evidence type="ECO:0000313" key="9">
    <source>
        <dbReference type="Proteomes" id="UP001213623"/>
    </source>
</evidence>
<protein>
    <recommendedName>
        <fullName evidence="4">coproporphyrinogen oxidase</fullName>
        <ecNumber evidence="4">1.3.3.3</ecNumber>
    </recommendedName>
</protein>
<evidence type="ECO:0000256" key="3">
    <source>
        <dbReference type="ARBA" id="ARBA00011738"/>
    </source>
</evidence>
<dbReference type="Pfam" id="PF01218">
    <property type="entry name" value="Coprogen_oxidas"/>
    <property type="match status" value="1"/>
</dbReference>
<dbReference type="EC" id="1.3.3.3" evidence="4"/>
<dbReference type="SUPFAM" id="SSF102886">
    <property type="entry name" value="Coproporphyrinogen III oxidase"/>
    <property type="match status" value="1"/>
</dbReference>
<dbReference type="GO" id="GO:0006782">
    <property type="term" value="P:protoporphyrinogen IX biosynthetic process"/>
    <property type="evidence" value="ECO:0007669"/>
    <property type="project" value="TreeGrafter"/>
</dbReference>
<evidence type="ECO:0000256" key="2">
    <source>
        <dbReference type="ARBA" id="ARBA00010644"/>
    </source>
</evidence>
<accession>A0AAF0EIT3</accession>
<name>A0AAF0EIT3_9BASI</name>
<evidence type="ECO:0000256" key="6">
    <source>
        <dbReference type="ARBA" id="ARBA00023244"/>
    </source>
</evidence>
<dbReference type="Proteomes" id="UP001213623">
    <property type="component" value="Chromosome 1"/>
</dbReference>
<proteinExistence type="inferred from homology"/>
<keyword evidence="9" id="KW-1185">Reference proteome</keyword>
<evidence type="ECO:0000313" key="8">
    <source>
        <dbReference type="EMBL" id="WFD25098.1"/>
    </source>
</evidence>
<organism evidence="8 9">
    <name type="scientific">Malassezia nana</name>
    <dbReference type="NCBI Taxonomy" id="180528"/>
    <lineage>
        <taxon>Eukaryota</taxon>
        <taxon>Fungi</taxon>
        <taxon>Dikarya</taxon>
        <taxon>Basidiomycota</taxon>
        <taxon>Ustilaginomycotina</taxon>
        <taxon>Malasseziomycetes</taxon>
        <taxon>Malasseziales</taxon>
        <taxon>Malasseziaceae</taxon>
        <taxon>Malassezia</taxon>
    </lineage>
</organism>
<comment type="similarity">
    <text evidence="2">Belongs to the aerobic coproporphyrinogen-III oxidase family.</text>
</comment>
<dbReference type="PROSITE" id="PS01021">
    <property type="entry name" value="COPROGEN_OXIDASE"/>
    <property type="match status" value="1"/>
</dbReference>
<dbReference type="InterPro" id="IPR036406">
    <property type="entry name" value="Coprogen_oxidase_aer_sf"/>
</dbReference>
<keyword evidence="6" id="KW-0627">Porphyrin biosynthesis</keyword>
<dbReference type="EMBL" id="CP119892">
    <property type="protein sequence ID" value="WFD25098.1"/>
    <property type="molecule type" value="Genomic_DNA"/>
</dbReference>
<keyword evidence="5 8" id="KW-0560">Oxidoreductase</keyword>
<comment type="subunit">
    <text evidence="3">Homodimer.</text>
</comment>
<evidence type="ECO:0000256" key="5">
    <source>
        <dbReference type="ARBA" id="ARBA00023002"/>
    </source>
</evidence>
<evidence type="ECO:0000256" key="1">
    <source>
        <dbReference type="ARBA" id="ARBA00005168"/>
    </source>
</evidence>
<dbReference type="PRINTS" id="PR00073">
    <property type="entry name" value="COPRGNOXDASE"/>
</dbReference>